<feature type="region of interest" description="Disordered" evidence="1">
    <location>
        <begin position="1054"/>
        <end position="1094"/>
    </location>
</feature>
<comment type="caution">
    <text evidence="2">The sequence shown here is derived from an EMBL/GenBank/DDBJ whole genome shotgun (WGS) entry which is preliminary data.</text>
</comment>
<gene>
    <name evidence="2" type="ORF">PGT21_000660</name>
</gene>
<dbReference type="EMBL" id="VSWC01000033">
    <property type="protein sequence ID" value="KAA1106895.1"/>
    <property type="molecule type" value="Genomic_DNA"/>
</dbReference>
<feature type="compositionally biased region" description="Polar residues" evidence="1">
    <location>
        <begin position="595"/>
        <end position="617"/>
    </location>
</feature>
<feature type="region of interest" description="Disordered" evidence="1">
    <location>
        <begin position="1162"/>
        <end position="1203"/>
    </location>
</feature>
<dbReference type="Proteomes" id="UP000324748">
    <property type="component" value="Unassembled WGS sequence"/>
</dbReference>
<sequence length="1308" mass="147352">MAPRKKKTPAANDQPPASLELLKESYQALQEFHQTVTEKAQGVSPNRCAGANNLSIFQQLLEHFKTIIDHQTGNQKDDARLVKECSRLCDFFRHQVASLYALPLKNIFAPIKPAFPVTSSPILGLMSYIYEAKLERCRAPFSLVRETRFKDDSEHIGQCWERILAAFGEGIRIFMNNAQHGTKTSQFQILVGNVFYPFLAHVAGFQNSTNPHRLSEYVKRSLFDAGEALSGGSAENKELIRDPTIFGPAILSHIIFNHSDFITANTALQLAFVVAPPLKMGKGLPKGVKAPIDTKTARRNWFIQIFPAEKFGKPFQEEMVSQLVSMSSKQFWVGLGDIQDKIFQNDHSRACAMRIQSGSILDNKIRFNTCVAPIFNGTVQFNKHSLTWSCLVAKPGDDLVNESEEITAEICYNAILAAQLSGILNSSESMPQYNELTLSIEFSGNFPVHNCAPMIHYAPDSDAIGATLVLKLQSQYADAILSILRERQIQFSYAASCGQSPLTDDDKDTKIVDVESDRDPPQTIEKIKRETSKISISKEPVCSWEAENPLQAPPHPNSHQRVESVQREAGINSSREEDSNSGSEQIIDSGKRQCRSSSVTEEPNLISSPTVVHTRTPMSLKRKGCPMVSSPVVDSCTRQQLSQEQKSKRIRIIESPNDSIHSPPAYRSRKDSENKSKTFPHSVLRQTRGTKVKIPLLKPMNSDENIRQKSDTRETKYDMNHIEDSILSRKQLKKPARAASEDIIESYSEAEEKEASIRSESIDLIPDDYGQIMTGLEPEPTSRHESDVEDEIIRSSQSSDHTMEMKIAKTQPGRKFKEVGHLSVMDLASGFRSATRKEEVGRIRKTQTKFWKHSNEAQTGPLEGWNPKIASEFKPKKISPTKHRLERDTFSPEVEIIEKAHASFQSPTYDSDIRAEHCKNVTNRKEPNGKKPQYESRISNTHSQYALQKDENTARMVSDSKTKKPTKYSIPSIFAGFKKTLQTPSSVDLTTRKTFNPFKDSLKPVKISEASGSKGLGGVSDMGVASSTPLSRMQLEGAERRKEFMRKCEDPLKAKQLRFESPRNALAPQNTSKTRSHKRGLSKRDYPSPVEEDHISEDEILQSIKQRKFQPDILNDNKDLLKSALKTSTPSRPTPRFDLKNFQKSEKKRIGRLSMVEVEQEVPDGLYQSPSVSEKLLDRPKKETDGSPSKRSDLRNETAKPWERDVSSCMNQLSEMVVAGIKNKQVKIQGAAATNQLGVLNSTNNLVKEFDGQSEAITDRIAQRAHHTQNQYKQHHNDIKQHCEKIEQDVNWMKDYIKERNKDTFLEA</sequence>
<reference evidence="2 3" key="1">
    <citation type="submission" date="2019-05" db="EMBL/GenBank/DDBJ databases">
        <title>Emergence of the Ug99 lineage of the wheat stem rust pathogen through somatic hybridization.</title>
        <authorList>
            <person name="Li F."/>
            <person name="Upadhyaya N.M."/>
            <person name="Sperschneider J."/>
            <person name="Matny O."/>
            <person name="Nguyen-Phuc H."/>
            <person name="Mago R."/>
            <person name="Raley C."/>
            <person name="Miller M.E."/>
            <person name="Silverstein K.A.T."/>
            <person name="Henningsen E."/>
            <person name="Hirsch C.D."/>
            <person name="Visser B."/>
            <person name="Pretorius Z.A."/>
            <person name="Steffenson B.J."/>
            <person name="Schwessinger B."/>
            <person name="Dodds P.N."/>
            <person name="Figueroa M."/>
        </authorList>
    </citation>
    <scope>NUCLEOTIDE SEQUENCE [LARGE SCALE GENOMIC DNA]</scope>
    <source>
        <strain evidence="2">21-0</strain>
    </source>
</reference>
<feature type="compositionally biased region" description="Basic and acidic residues" evidence="1">
    <location>
        <begin position="1175"/>
        <end position="1203"/>
    </location>
</feature>
<accession>A0A5B0Q143</accession>
<keyword evidence="3" id="KW-1185">Reference proteome</keyword>
<evidence type="ECO:0000256" key="1">
    <source>
        <dbReference type="SAM" id="MobiDB-lite"/>
    </source>
</evidence>
<evidence type="ECO:0000313" key="2">
    <source>
        <dbReference type="EMBL" id="KAA1106895.1"/>
    </source>
</evidence>
<evidence type="ECO:0000313" key="3">
    <source>
        <dbReference type="Proteomes" id="UP000324748"/>
    </source>
</evidence>
<name>A0A5B0Q143_PUCGR</name>
<feature type="region of interest" description="Disordered" evidence="1">
    <location>
        <begin position="547"/>
        <end position="680"/>
    </location>
</feature>
<feature type="region of interest" description="Disordered" evidence="1">
    <location>
        <begin position="498"/>
        <end position="532"/>
    </location>
</feature>
<dbReference type="OrthoDB" id="2499340at2759"/>
<feature type="compositionally biased region" description="Basic and acidic residues" evidence="1">
    <location>
        <begin position="507"/>
        <end position="532"/>
    </location>
</feature>
<organism evidence="2 3">
    <name type="scientific">Puccinia graminis f. sp. tritici</name>
    <dbReference type="NCBI Taxonomy" id="56615"/>
    <lineage>
        <taxon>Eukaryota</taxon>
        <taxon>Fungi</taxon>
        <taxon>Dikarya</taxon>
        <taxon>Basidiomycota</taxon>
        <taxon>Pucciniomycotina</taxon>
        <taxon>Pucciniomycetes</taxon>
        <taxon>Pucciniales</taxon>
        <taxon>Pucciniaceae</taxon>
        <taxon>Puccinia</taxon>
    </lineage>
</organism>
<protein>
    <submittedName>
        <fullName evidence="2">Uncharacterized protein</fullName>
    </submittedName>
</protein>
<proteinExistence type="predicted"/>